<dbReference type="SUPFAM" id="SSF55785">
    <property type="entry name" value="PYP-like sensor domain (PAS domain)"/>
    <property type="match status" value="1"/>
</dbReference>
<dbReference type="AlphaFoldDB" id="A0A497E3A8"/>
<name>A0A497E3A8_UNCAE</name>
<evidence type="ECO:0000313" key="2">
    <source>
        <dbReference type="EMBL" id="RLE08493.1"/>
    </source>
</evidence>
<dbReference type="InterPro" id="IPR000014">
    <property type="entry name" value="PAS"/>
</dbReference>
<dbReference type="InterPro" id="IPR035965">
    <property type="entry name" value="PAS-like_dom_sf"/>
</dbReference>
<dbReference type="Gene3D" id="3.30.450.20">
    <property type="entry name" value="PAS domain"/>
    <property type="match status" value="1"/>
</dbReference>
<feature type="domain" description="Hemerythrin-like" evidence="1">
    <location>
        <begin position="40"/>
        <end position="178"/>
    </location>
</feature>
<evidence type="ECO:0000313" key="3">
    <source>
        <dbReference type="Proteomes" id="UP000279422"/>
    </source>
</evidence>
<dbReference type="Proteomes" id="UP000279422">
    <property type="component" value="Unassembled WGS sequence"/>
</dbReference>
<gene>
    <name evidence="2" type="ORF">DRJ00_06195</name>
</gene>
<comment type="caution">
    <text evidence="2">The sequence shown here is derived from an EMBL/GenBank/DDBJ whole genome shotgun (WGS) entry which is preliminary data.</text>
</comment>
<dbReference type="Pfam" id="PF01814">
    <property type="entry name" value="Hemerythrin"/>
    <property type="match status" value="1"/>
</dbReference>
<dbReference type="InterPro" id="IPR012312">
    <property type="entry name" value="Hemerythrin-like"/>
</dbReference>
<dbReference type="EMBL" id="QMPZ01000094">
    <property type="protein sequence ID" value="RLE08493.1"/>
    <property type="molecule type" value="Genomic_DNA"/>
</dbReference>
<dbReference type="NCBIfam" id="TIGR00229">
    <property type="entry name" value="sensory_box"/>
    <property type="match status" value="1"/>
</dbReference>
<dbReference type="PANTHER" id="PTHR39966:SF3">
    <property type="entry name" value="DUF438 DOMAIN-CONTAINING PROTEIN"/>
    <property type="match status" value="1"/>
</dbReference>
<dbReference type="Pfam" id="PF13596">
    <property type="entry name" value="PAS_10"/>
    <property type="match status" value="1"/>
</dbReference>
<reference evidence="2 3" key="1">
    <citation type="submission" date="2018-06" db="EMBL/GenBank/DDBJ databases">
        <title>Extensive metabolic versatility and redundancy in microbially diverse, dynamic hydrothermal sediments.</title>
        <authorList>
            <person name="Dombrowski N."/>
            <person name="Teske A."/>
            <person name="Baker B.J."/>
        </authorList>
    </citation>
    <scope>NUCLEOTIDE SEQUENCE [LARGE SCALE GENOMIC DNA]</scope>
    <source>
        <strain evidence="2">B47_G16</strain>
    </source>
</reference>
<proteinExistence type="predicted"/>
<dbReference type="PANTHER" id="PTHR39966">
    <property type="entry name" value="BLL2471 PROTEIN-RELATED"/>
    <property type="match status" value="1"/>
</dbReference>
<dbReference type="Gene3D" id="1.20.120.520">
    <property type="entry name" value="nmb1532 protein domain like"/>
    <property type="match status" value="1"/>
</dbReference>
<evidence type="ECO:0000259" key="1">
    <source>
        <dbReference type="Pfam" id="PF01814"/>
    </source>
</evidence>
<accession>A0A497E3A8</accession>
<sequence length="354" mass="40990">MVLVLIFIILQGGSIMSEIFGKKEDKKQKIKERALAPPGHPIHTLMEEHKILLHFADELMNIAQKVKQVKDLVSVGEEMEQLSHIVEHLKDSESHYVREENVLFPYLEKHGVTQPPAIMWLEHNQIREIKKKLYVVVEEHKSIGLHDFATKLTDVSTSLGDILQSHFYKENNILFPTALKAITENEWIDVKKQFDELGYCCFTPESAKEVPQKAEITIPESADKREIVFETGSFSKEEVEALLNTLPVDITFVDKEDTVRYFNQSKERIFPRTKAVIGRKVQQCHPQQSVHKVEQILTGFKNNKLDVAEFWINLKGRLIYIRYFPVRKNGEYLGTLEVTQDITDIKKIEGEKRL</sequence>
<protein>
    <submittedName>
        <fullName evidence="2">DUF438 domain-containing protein</fullName>
    </submittedName>
</protein>
<organism evidence="2 3">
    <name type="scientific">Aerophobetes bacterium</name>
    <dbReference type="NCBI Taxonomy" id="2030807"/>
    <lineage>
        <taxon>Bacteria</taxon>
        <taxon>Candidatus Aerophobota</taxon>
    </lineage>
</organism>
<dbReference type="GO" id="GO:0005886">
    <property type="term" value="C:plasma membrane"/>
    <property type="evidence" value="ECO:0007669"/>
    <property type="project" value="TreeGrafter"/>
</dbReference>